<proteinExistence type="predicted"/>
<dbReference type="FunFam" id="3.30.70.360:FF:000011">
    <property type="entry name" value="Succinyl-diaminopimelate desuccinylase"/>
    <property type="match status" value="1"/>
</dbReference>
<keyword evidence="11" id="KW-0457">Lysine biosynthesis</keyword>
<dbReference type="GO" id="GO:0009085">
    <property type="term" value="P:lysine biosynthetic process"/>
    <property type="evidence" value="ECO:0007669"/>
    <property type="project" value="UniProtKB-KW"/>
</dbReference>
<dbReference type="InterPro" id="IPR036264">
    <property type="entry name" value="Bact_exopeptidase_dim_dom"/>
</dbReference>
<dbReference type="Gene3D" id="3.30.70.360">
    <property type="match status" value="1"/>
</dbReference>
<dbReference type="GO" id="GO:0006526">
    <property type="term" value="P:L-arginine biosynthetic process"/>
    <property type="evidence" value="ECO:0007669"/>
    <property type="project" value="TreeGrafter"/>
</dbReference>
<dbReference type="PANTHER" id="PTHR43808:SF31">
    <property type="entry name" value="N-ACETYL-L-CITRULLINE DEACETYLASE"/>
    <property type="match status" value="1"/>
</dbReference>
<comment type="catalytic activity">
    <reaction evidence="13">
        <text>N-succinyl-(2S,6S)-2,6-diaminopimelate + H2O = (2S,6S)-2,6-diaminopimelate + succinate</text>
        <dbReference type="Rhea" id="RHEA:22608"/>
        <dbReference type="ChEBI" id="CHEBI:15377"/>
        <dbReference type="ChEBI" id="CHEBI:30031"/>
        <dbReference type="ChEBI" id="CHEBI:57609"/>
        <dbReference type="ChEBI" id="CHEBI:58087"/>
        <dbReference type="EC" id="3.5.1.18"/>
    </reaction>
</comment>
<comment type="caution">
    <text evidence="15">The sequence shown here is derived from an EMBL/GenBank/DDBJ whole genome shotgun (WGS) entry which is preliminary data.</text>
</comment>
<dbReference type="EC" id="3.5.1.18" evidence="5"/>
<dbReference type="GO" id="GO:0019877">
    <property type="term" value="P:diaminopimelate biosynthetic process"/>
    <property type="evidence" value="ECO:0007669"/>
    <property type="project" value="UniProtKB-KW"/>
</dbReference>
<sequence>RARLTTSGVRAHSARAWLGDNAIHRLAPILRRLSDYRAREVEIDGCRYREGLSAVRVSGGVAGNVVPDSAEVDVNFRFAPDRTVEEALAHVREVFDGLAVDFALTDAAPGALPGLAAPVAKDLLASVHRHGGGGVRAKYGWTDVSRFAARGIPAVNFGPGDPNMAHKRDEHLPVAQITAVTAMLRGYLTGNSH</sequence>
<evidence type="ECO:0000256" key="4">
    <source>
        <dbReference type="ARBA" id="ARBA00011738"/>
    </source>
</evidence>
<evidence type="ECO:0000256" key="6">
    <source>
        <dbReference type="ARBA" id="ARBA00022605"/>
    </source>
</evidence>
<comment type="subunit">
    <text evidence="4">Homodimer.</text>
</comment>
<name>A0A3A4KHA5_9NOCA</name>
<dbReference type="EMBL" id="QZFU01000002">
    <property type="protein sequence ID" value="RJO80389.1"/>
    <property type="molecule type" value="Genomic_DNA"/>
</dbReference>
<dbReference type="GO" id="GO:0009014">
    <property type="term" value="F:succinyl-diaminopimelate desuccinylase activity"/>
    <property type="evidence" value="ECO:0007669"/>
    <property type="project" value="UniProtKB-EC"/>
</dbReference>
<reference evidence="15 16" key="1">
    <citation type="submission" date="2018-09" db="EMBL/GenBank/DDBJ databases">
        <title>YIM PH21274 draft genome.</title>
        <authorList>
            <person name="Miao C."/>
        </authorList>
    </citation>
    <scope>NUCLEOTIDE SEQUENCE [LARGE SCALE GENOMIC DNA]</scope>
    <source>
        <strain evidence="15 16">YIM PH 21724</strain>
    </source>
</reference>
<organism evidence="15 16">
    <name type="scientific">Nocardia panacis</name>
    <dbReference type="NCBI Taxonomy" id="2340916"/>
    <lineage>
        <taxon>Bacteria</taxon>
        <taxon>Bacillati</taxon>
        <taxon>Actinomycetota</taxon>
        <taxon>Actinomycetes</taxon>
        <taxon>Mycobacteriales</taxon>
        <taxon>Nocardiaceae</taxon>
        <taxon>Nocardia</taxon>
    </lineage>
</organism>
<evidence type="ECO:0000256" key="11">
    <source>
        <dbReference type="ARBA" id="ARBA00023154"/>
    </source>
</evidence>
<keyword evidence="8 15" id="KW-0378">Hydrolase</keyword>
<evidence type="ECO:0000256" key="13">
    <source>
        <dbReference type="ARBA" id="ARBA00051301"/>
    </source>
</evidence>
<dbReference type="GO" id="GO:0046872">
    <property type="term" value="F:metal ion binding"/>
    <property type="evidence" value="ECO:0007669"/>
    <property type="project" value="UniProtKB-KW"/>
</dbReference>
<dbReference type="InterPro" id="IPR011650">
    <property type="entry name" value="Peptidase_M20_dimer"/>
</dbReference>
<evidence type="ECO:0000256" key="3">
    <source>
        <dbReference type="ARBA" id="ARBA00005130"/>
    </source>
</evidence>
<dbReference type="Pfam" id="PF07687">
    <property type="entry name" value="M20_dimer"/>
    <property type="match status" value="1"/>
</dbReference>
<keyword evidence="10" id="KW-0220">Diaminopimelate biosynthesis</keyword>
<dbReference type="GO" id="GO:0008777">
    <property type="term" value="F:acetylornithine deacetylase activity"/>
    <property type="evidence" value="ECO:0007669"/>
    <property type="project" value="TreeGrafter"/>
</dbReference>
<dbReference type="SUPFAM" id="SSF53187">
    <property type="entry name" value="Zn-dependent exopeptidases"/>
    <property type="match status" value="1"/>
</dbReference>
<evidence type="ECO:0000256" key="7">
    <source>
        <dbReference type="ARBA" id="ARBA00022723"/>
    </source>
</evidence>
<keyword evidence="9" id="KW-0862">Zinc</keyword>
<evidence type="ECO:0000256" key="9">
    <source>
        <dbReference type="ARBA" id="ARBA00022833"/>
    </source>
</evidence>
<keyword evidence="6" id="KW-0028">Amino-acid biosynthesis</keyword>
<evidence type="ECO:0000256" key="10">
    <source>
        <dbReference type="ARBA" id="ARBA00022915"/>
    </source>
</evidence>
<dbReference type="RefSeq" id="WP_120036725.1">
    <property type="nucleotide sequence ID" value="NZ_QZFU01000002.1"/>
</dbReference>
<evidence type="ECO:0000313" key="16">
    <source>
        <dbReference type="Proteomes" id="UP000266677"/>
    </source>
</evidence>
<evidence type="ECO:0000256" key="12">
    <source>
        <dbReference type="ARBA" id="ARBA00023285"/>
    </source>
</evidence>
<gene>
    <name evidence="15" type="ORF">D5S18_00210</name>
</gene>
<feature type="domain" description="Peptidase M20 dimerisation" evidence="14">
    <location>
        <begin position="2"/>
        <end position="97"/>
    </location>
</feature>
<keyword evidence="16" id="KW-1185">Reference proteome</keyword>
<comment type="cofactor">
    <cofactor evidence="2">
        <name>Zn(2+)</name>
        <dbReference type="ChEBI" id="CHEBI:29105"/>
    </cofactor>
</comment>
<evidence type="ECO:0000313" key="15">
    <source>
        <dbReference type="EMBL" id="RJO80389.1"/>
    </source>
</evidence>
<protein>
    <recommendedName>
        <fullName evidence="5">succinyl-diaminopimelate desuccinylase</fullName>
        <ecNumber evidence="5">3.5.1.18</ecNumber>
    </recommendedName>
</protein>
<dbReference type="InterPro" id="IPR050072">
    <property type="entry name" value="Peptidase_M20A"/>
</dbReference>
<evidence type="ECO:0000256" key="8">
    <source>
        <dbReference type="ARBA" id="ARBA00022801"/>
    </source>
</evidence>
<dbReference type="AlphaFoldDB" id="A0A3A4KHA5"/>
<evidence type="ECO:0000256" key="5">
    <source>
        <dbReference type="ARBA" id="ARBA00011921"/>
    </source>
</evidence>
<keyword evidence="7" id="KW-0479">Metal-binding</keyword>
<dbReference type="SUPFAM" id="SSF55031">
    <property type="entry name" value="Bacterial exopeptidase dimerisation domain"/>
    <property type="match status" value="1"/>
</dbReference>
<evidence type="ECO:0000259" key="14">
    <source>
        <dbReference type="Pfam" id="PF07687"/>
    </source>
</evidence>
<dbReference type="Proteomes" id="UP000266677">
    <property type="component" value="Unassembled WGS sequence"/>
</dbReference>
<comment type="cofactor">
    <cofactor evidence="1">
        <name>Co(2+)</name>
        <dbReference type="ChEBI" id="CHEBI:48828"/>
    </cofactor>
</comment>
<evidence type="ECO:0000256" key="1">
    <source>
        <dbReference type="ARBA" id="ARBA00001941"/>
    </source>
</evidence>
<comment type="pathway">
    <text evidence="3">Amino-acid biosynthesis; L-lysine biosynthesis via DAP pathway; LL-2,6-diaminopimelate from (S)-tetrahydrodipicolinate (succinylase route): step 3/3.</text>
</comment>
<feature type="non-terminal residue" evidence="15">
    <location>
        <position position="1"/>
    </location>
</feature>
<evidence type="ECO:0000256" key="2">
    <source>
        <dbReference type="ARBA" id="ARBA00001947"/>
    </source>
</evidence>
<dbReference type="OrthoDB" id="7055905at2"/>
<dbReference type="Gene3D" id="3.40.630.10">
    <property type="entry name" value="Zn peptidases"/>
    <property type="match status" value="1"/>
</dbReference>
<keyword evidence="12" id="KW-0170">Cobalt</keyword>
<accession>A0A3A4KHA5</accession>
<dbReference type="PANTHER" id="PTHR43808">
    <property type="entry name" value="ACETYLORNITHINE DEACETYLASE"/>
    <property type="match status" value="1"/>
</dbReference>